<dbReference type="EMBL" id="CAEZYP010000031">
    <property type="protein sequence ID" value="CAB4725489.1"/>
    <property type="molecule type" value="Genomic_DNA"/>
</dbReference>
<dbReference type="Gene3D" id="3.20.20.80">
    <property type="entry name" value="Glycosidases"/>
    <property type="match status" value="1"/>
</dbReference>
<dbReference type="EMBL" id="CAFABJ010000072">
    <property type="protein sequence ID" value="CAB4828224.1"/>
    <property type="molecule type" value="Genomic_DNA"/>
</dbReference>
<dbReference type="InterPro" id="IPR008979">
    <property type="entry name" value="Galactose-bd-like_sf"/>
</dbReference>
<dbReference type="InterPro" id="IPR054593">
    <property type="entry name" value="Beta-mannosidase-like_N2"/>
</dbReference>
<evidence type="ECO:0000256" key="1">
    <source>
        <dbReference type="ARBA" id="ARBA00000829"/>
    </source>
</evidence>
<accession>A0A6J6RST1</accession>
<dbReference type="PANTHER" id="PTHR43730">
    <property type="entry name" value="BETA-MANNOSIDASE"/>
    <property type="match status" value="1"/>
</dbReference>
<feature type="domain" description="Glycoside hydrolase family 2 immunoglobulin-like beta-sandwich" evidence="5">
    <location>
        <begin position="209"/>
        <end position="283"/>
    </location>
</feature>
<dbReference type="GO" id="GO:0005975">
    <property type="term" value="P:carbohydrate metabolic process"/>
    <property type="evidence" value="ECO:0007669"/>
    <property type="project" value="InterPro"/>
</dbReference>
<dbReference type="EMBL" id="CAEZUV010000010">
    <property type="protein sequence ID" value="CAB4606169.1"/>
    <property type="molecule type" value="Genomic_DNA"/>
</dbReference>
<evidence type="ECO:0000313" key="9">
    <source>
        <dbReference type="EMBL" id="CAB4828224.1"/>
    </source>
</evidence>
<dbReference type="Gene3D" id="2.60.40.10">
    <property type="entry name" value="Immunoglobulins"/>
    <property type="match status" value="1"/>
</dbReference>
<sequence length="816" mass="90616">MKVVRRSVTEGFSLAIETPQGHKVFPATVPGSIHTDLIAAGVIGDIRIDGTEAEQEWIRNADSAYSTQIPAQSGGGNYELKFDGLDTLATVSLNGAVKLQTENMHRAFVLDISGSTSGAMDLKVEFKAPLPEALKREKEMGPYPNPYDMPYNYFRKMACSFGWDWGPITVTSGIWKPIWLTQWDEGILDEVGIVSDVVDGVPQLRVRSVGRGSATTVEVVISGHGKEKRVKTTLGSDEVITCEGFELWHPRGFGQATLYSVEVTLLNAAGDVIDEVVKRVGFRHVSLDQSNFGDRQMFAICVNGQRVWAKGVNWIPDDPFPHRVSKEQYADKIADLYSVEVNAIRVWGGGIYESDDFYDVCDELGIIVWQDFLFACAAYPETPAMFAEVKEESHQAITRLGSHASLVMWCGGNECIEGFQHWGWKEALAGKPWGLNFYLDTLPASLAAFDGSRPYIPGSPFSTVKEDVKDFSSGTNHIWDVWNETGYQRYEEYSPSFSAEFGYNGPGSWRTLTKAIGKSNLDSADSDLATHQKAFFGMDKVAKGLVREFSKEFTQGPAWYFAAQLVQARAVEVGLKHFRSQYETCSGSVLWQYNDMWPAISWAVLDSASSRKLSWYAMREAYRPQVLHFSGVERKLILINDASAAWSDVLKVHLVGKSGEVLESSSREVSLEPRSQSSFALSELFKSADISAIDGYLIAELGAIRTARRVLDAPVVEVCAHNVDIQERVVGEQVQVHIEANCFIYELSLLPELVALDRVEVSAERITLLPGESIDITIDCSNAADAKKVASQIEEITWSLNRLMNERVSLNYESHQ</sequence>
<reference evidence="8" key="1">
    <citation type="submission" date="2020-05" db="EMBL/GenBank/DDBJ databases">
        <authorList>
            <person name="Chiriac C."/>
            <person name="Salcher M."/>
            <person name="Ghai R."/>
            <person name="Kavagutti S V."/>
        </authorList>
    </citation>
    <scope>NUCLEOTIDE SEQUENCE</scope>
</reference>
<protein>
    <recommendedName>
        <fullName evidence="2">beta-mannosidase</fullName>
        <ecNumber evidence="2">3.2.1.25</ecNumber>
    </recommendedName>
</protein>
<keyword evidence="3" id="KW-0378">Hydrolase</keyword>
<dbReference type="PANTHER" id="PTHR43730:SF1">
    <property type="entry name" value="BETA-MANNOSIDASE"/>
    <property type="match status" value="1"/>
</dbReference>
<name>A0A6J6RST1_9ZZZZ</name>
<evidence type="ECO:0000313" key="10">
    <source>
        <dbReference type="EMBL" id="CAB4994784.1"/>
    </source>
</evidence>
<dbReference type="InterPro" id="IPR036156">
    <property type="entry name" value="Beta-gal/glucu_dom_sf"/>
</dbReference>
<feature type="domain" description="Beta-mannosidase-like galactose-binding" evidence="6">
    <location>
        <begin position="20"/>
        <end position="176"/>
    </location>
</feature>
<dbReference type="SUPFAM" id="SSF51445">
    <property type="entry name" value="(Trans)glycosidases"/>
    <property type="match status" value="1"/>
</dbReference>
<evidence type="ECO:0000259" key="5">
    <source>
        <dbReference type="Pfam" id="PF00703"/>
    </source>
</evidence>
<dbReference type="EC" id="3.2.1.25" evidence="2"/>
<evidence type="ECO:0000256" key="3">
    <source>
        <dbReference type="ARBA" id="ARBA00022801"/>
    </source>
</evidence>
<dbReference type="FunFam" id="3.20.20.80:FF:000050">
    <property type="entry name" value="Beta-mannosidase B"/>
    <property type="match status" value="1"/>
</dbReference>
<dbReference type="EMBL" id="CAFBOY010000033">
    <property type="protein sequence ID" value="CAB4994784.1"/>
    <property type="molecule type" value="Genomic_DNA"/>
</dbReference>
<dbReference type="SUPFAM" id="SSF49785">
    <property type="entry name" value="Galactose-binding domain-like"/>
    <property type="match status" value="1"/>
</dbReference>
<dbReference type="Gene3D" id="2.60.120.260">
    <property type="entry name" value="Galactose-binding domain-like"/>
    <property type="match status" value="1"/>
</dbReference>
<evidence type="ECO:0000256" key="2">
    <source>
        <dbReference type="ARBA" id="ARBA00012754"/>
    </source>
</evidence>
<dbReference type="InterPro" id="IPR013783">
    <property type="entry name" value="Ig-like_fold"/>
</dbReference>
<dbReference type="GO" id="GO:0006516">
    <property type="term" value="P:glycoprotein catabolic process"/>
    <property type="evidence" value="ECO:0007669"/>
    <property type="project" value="TreeGrafter"/>
</dbReference>
<dbReference type="SUPFAM" id="SSF49303">
    <property type="entry name" value="beta-Galactosidase/glucuronidase domain"/>
    <property type="match status" value="1"/>
</dbReference>
<gene>
    <name evidence="7" type="ORF">UFOPK1856_00158</name>
    <name evidence="8" type="ORF">UFOPK2735_00331</name>
    <name evidence="9" type="ORF">UFOPK3217_00603</name>
    <name evidence="10" type="ORF">UFOPK4022_00401</name>
</gene>
<evidence type="ECO:0000313" key="8">
    <source>
        <dbReference type="EMBL" id="CAB4725489.1"/>
    </source>
</evidence>
<dbReference type="InterPro" id="IPR050887">
    <property type="entry name" value="Beta-mannosidase_GH2"/>
</dbReference>
<organism evidence="8">
    <name type="scientific">freshwater metagenome</name>
    <dbReference type="NCBI Taxonomy" id="449393"/>
    <lineage>
        <taxon>unclassified sequences</taxon>
        <taxon>metagenomes</taxon>
        <taxon>ecological metagenomes</taxon>
    </lineage>
</organism>
<evidence type="ECO:0000256" key="4">
    <source>
        <dbReference type="ARBA" id="ARBA00023295"/>
    </source>
</evidence>
<dbReference type="Pfam" id="PF00703">
    <property type="entry name" value="Glyco_hydro_2"/>
    <property type="match status" value="1"/>
</dbReference>
<dbReference type="GO" id="GO:0004567">
    <property type="term" value="F:beta-mannosidase activity"/>
    <property type="evidence" value="ECO:0007669"/>
    <property type="project" value="UniProtKB-EC"/>
</dbReference>
<proteinExistence type="predicted"/>
<dbReference type="Pfam" id="PF22666">
    <property type="entry name" value="Glyco_hydro_2_N2"/>
    <property type="match status" value="1"/>
</dbReference>
<evidence type="ECO:0000313" key="7">
    <source>
        <dbReference type="EMBL" id="CAB4606169.1"/>
    </source>
</evidence>
<comment type="catalytic activity">
    <reaction evidence="1">
        <text>Hydrolysis of terminal, non-reducing beta-D-mannose residues in beta-D-mannosides.</text>
        <dbReference type="EC" id="3.2.1.25"/>
    </reaction>
</comment>
<keyword evidence="4" id="KW-0326">Glycosidase</keyword>
<evidence type="ECO:0000259" key="6">
    <source>
        <dbReference type="Pfam" id="PF22666"/>
    </source>
</evidence>
<dbReference type="InterPro" id="IPR006102">
    <property type="entry name" value="Ig-like_GH2"/>
</dbReference>
<dbReference type="InterPro" id="IPR017853">
    <property type="entry name" value="GH"/>
</dbReference>
<dbReference type="AlphaFoldDB" id="A0A6J6RST1"/>